<name>A0A1I8FWH4_9PLAT</name>
<proteinExistence type="predicted"/>
<organism evidence="2 3">
    <name type="scientific">Macrostomum lignano</name>
    <dbReference type="NCBI Taxonomy" id="282301"/>
    <lineage>
        <taxon>Eukaryota</taxon>
        <taxon>Metazoa</taxon>
        <taxon>Spiralia</taxon>
        <taxon>Lophotrochozoa</taxon>
        <taxon>Platyhelminthes</taxon>
        <taxon>Rhabditophora</taxon>
        <taxon>Macrostomorpha</taxon>
        <taxon>Macrostomida</taxon>
        <taxon>Macrostomidae</taxon>
        <taxon>Macrostomum</taxon>
    </lineage>
</organism>
<evidence type="ECO:0000313" key="2">
    <source>
        <dbReference type="Proteomes" id="UP000095280"/>
    </source>
</evidence>
<keyword evidence="2" id="KW-1185">Reference proteome</keyword>
<evidence type="ECO:0000256" key="1">
    <source>
        <dbReference type="SAM" id="MobiDB-lite"/>
    </source>
</evidence>
<dbReference type="WBParaSite" id="maker-uti_cns_0000121-snap-gene-0.2-mRNA-1">
    <property type="protein sequence ID" value="maker-uti_cns_0000121-snap-gene-0.2-mRNA-1"/>
    <property type="gene ID" value="maker-uti_cns_0000121-snap-gene-0.2"/>
</dbReference>
<feature type="region of interest" description="Disordered" evidence="1">
    <location>
        <begin position="283"/>
        <end position="306"/>
    </location>
</feature>
<dbReference type="InterPro" id="IPR036770">
    <property type="entry name" value="Ankyrin_rpt-contain_sf"/>
</dbReference>
<evidence type="ECO:0000313" key="3">
    <source>
        <dbReference type="WBParaSite" id="maker-uti_cns_0000121-snap-gene-0.2-mRNA-1"/>
    </source>
</evidence>
<dbReference type="AlphaFoldDB" id="A0A1I8FWH4"/>
<dbReference type="Proteomes" id="UP000095280">
    <property type="component" value="Unplaced"/>
</dbReference>
<dbReference type="SUPFAM" id="SSF48403">
    <property type="entry name" value="Ankyrin repeat"/>
    <property type="match status" value="1"/>
</dbReference>
<accession>A0A1I8FWH4</accession>
<reference evidence="3" key="1">
    <citation type="submission" date="2016-11" db="UniProtKB">
        <authorList>
            <consortium name="WormBaseParasite"/>
        </authorList>
    </citation>
    <scope>IDENTIFICATION</scope>
</reference>
<sequence>MDHALGEVQRSPPATVAEVGALYKLQSRCGLETQSLTLISCGTLGTLSQFPRKLARLPQTGSVANARLSLREICVTCKYSVRLLQLSMDLHFTSFIQTSLSRIARSEFNLLVSKQKAPNDSDPVPTAFHLPVSVQPPVGATRVSDFPPEYLGHCFLSFRLVQLVGRSLVKDEQGAFLESDGVEHSPQQLLAGAASLPSNLKKSANCWRSVWRTRGQVATAATAAAAAHCKSDNWEGLLVFVAAGSNPCATSMYLEQVDEAHSILFVQIGHDRMLRAQLIKSMSDGNQDDNCRVDSIRSDSSSGGSDAQYNGLCSNFDRISVQDPVEANEDVVLLKGKPPGQKNRSSTCQIATKEKLKEMLVKRQPIDYTVDIKSLDTPLHRFLEAPENQLKSSSELLRQLKSILTELDKLGFTPLSLCLKSERLIELISPLVLHGAQMHHLCGDLNERCNHLHYAMLKSSPRVINAILDEVLNQDPFGADGMYALNKLYQTPKASLQGRIKQAADLPHVQDELRRILDRIPCYPPVEGERRSGTRLHCISEAASLSVTSSLESPNANIKSRTDDTRASEVTHWLCMCEFYM</sequence>
<protein>
    <submittedName>
        <fullName evidence="3">Protein kinase domain-containing protein</fullName>
    </submittedName>
</protein>